<dbReference type="InterPro" id="IPR010730">
    <property type="entry name" value="HET"/>
</dbReference>
<evidence type="ECO:0000313" key="3">
    <source>
        <dbReference type="Proteomes" id="UP000234254"/>
    </source>
</evidence>
<organism evidence="2 3">
    <name type="scientific">Aspergillus campestris (strain IBT 28561)</name>
    <dbReference type="NCBI Taxonomy" id="1392248"/>
    <lineage>
        <taxon>Eukaryota</taxon>
        <taxon>Fungi</taxon>
        <taxon>Dikarya</taxon>
        <taxon>Ascomycota</taxon>
        <taxon>Pezizomycotina</taxon>
        <taxon>Eurotiomycetes</taxon>
        <taxon>Eurotiomycetidae</taxon>
        <taxon>Eurotiales</taxon>
        <taxon>Aspergillaceae</taxon>
        <taxon>Aspergillus</taxon>
        <taxon>Aspergillus subgen. Circumdati</taxon>
    </lineage>
</organism>
<dbReference type="OrthoDB" id="4850726at2759"/>
<dbReference type="PANTHER" id="PTHR24148">
    <property type="entry name" value="ANKYRIN REPEAT DOMAIN-CONTAINING PROTEIN 39 HOMOLOG-RELATED"/>
    <property type="match status" value="1"/>
</dbReference>
<dbReference type="PANTHER" id="PTHR24148:SF64">
    <property type="entry name" value="HETEROKARYON INCOMPATIBILITY DOMAIN-CONTAINING PROTEIN"/>
    <property type="match status" value="1"/>
</dbReference>
<dbReference type="Proteomes" id="UP000234254">
    <property type="component" value="Unassembled WGS sequence"/>
</dbReference>
<name>A0A2I1DCS1_ASPC2</name>
<evidence type="ECO:0000313" key="2">
    <source>
        <dbReference type="EMBL" id="PKY07673.1"/>
    </source>
</evidence>
<dbReference type="RefSeq" id="XP_024696267.1">
    <property type="nucleotide sequence ID" value="XM_024840945.1"/>
</dbReference>
<protein>
    <submittedName>
        <fullName evidence="2">HET-domain-containing protein</fullName>
    </submittedName>
</protein>
<accession>A0A2I1DCS1</accession>
<sequence length="628" mass="71893">MDSQLQSNRGVGGITTTSFPYKLLREEEQEVRIVTIMPESAGQEVRCSLATVSLRKRQHFEALSYVWGSDETKGNHEIILDGHSFAVTANLATALHHLRQREKPRSMWVDYICINQRDLDEKNVQVALMGQIYRKANRVVAYLGDLTPQIERSITWTERYTQRKVNSRTLFWWKLDIKAWCSRNTEYNKNSATLDACLGKKDLIHLPYWTRMWTYQEYHLPRHDPICMCGNLVFKSTVITDKASNQLDDAQVAIIRKTRPRKEHDERARAQFEQANDFNPKPDSALYGMFTNHAGRNYVVRNRFSKIPSEPLGELMARTASHSCRDPRDKIFALYGMAPAAQQAYPADYKKPVEQVLRETTELIFNREMGPAIFRLFPVRPNNIHDESLPSWVPDFTREACRMPRQSQYSLLRPDESLTTPIGPHRSRVSDDLATLHLWARPVGRCKVLFQFSPDEREVASQIWECFQSPDALGNSFWMPSGLSERFLRACLSHRWICYQFGMDEIADTLQQMVQERTGAVSGGGPVDECWAMLEEELRCNSSKTVFRVVTSDGTDGFGISGVGVQDEDLVVVASGALEPLVLRGKVELASRYQLVGQAVVDGVYEEQIPNPVSDQVQRRPFEEFVLK</sequence>
<gene>
    <name evidence="2" type="ORF">P168DRAFT_325044</name>
</gene>
<comment type="caution">
    <text evidence="2">The sequence shown here is derived from an EMBL/GenBank/DDBJ whole genome shotgun (WGS) entry which is preliminary data.</text>
</comment>
<feature type="domain" description="Heterokaryon incompatibility" evidence="1">
    <location>
        <begin position="60"/>
        <end position="217"/>
    </location>
</feature>
<dbReference type="EMBL" id="MSFM01000002">
    <property type="protein sequence ID" value="PKY07673.1"/>
    <property type="molecule type" value="Genomic_DNA"/>
</dbReference>
<keyword evidence="3" id="KW-1185">Reference proteome</keyword>
<reference evidence="2" key="1">
    <citation type="submission" date="2016-12" db="EMBL/GenBank/DDBJ databases">
        <title>The genomes of Aspergillus section Nigri reveals drivers in fungal speciation.</title>
        <authorList>
            <consortium name="DOE Joint Genome Institute"/>
            <person name="Vesth T.C."/>
            <person name="Nybo J."/>
            <person name="Theobald S."/>
            <person name="Brandl J."/>
            <person name="Frisvad J.C."/>
            <person name="Nielsen K.F."/>
            <person name="Lyhne E.K."/>
            <person name="Kogle M.E."/>
            <person name="Kuo A."/>
            <person name="Riley R."/>
            <person name="Clum A."/>
            <person name="Nolan M."/>
            <person name="Lipzen A."/>
            <person name="Salamov A."/>
            <person name="Henrissat B."/>
            <person name="Wiebenga A."/>
            <person name="De vries R.P."/>
            <person name="Grigoriev I.V."/>
            <person name="Mortensen U.H."/>
            <person name="Andersen M.R."/>
            <person name="Baker S.E."/>
        </authorList>
    </citation>
    <scope>NUCLEOTIDE SEQUENCE</scope>
    <source>
        <strain evidence="2">IBT 28561</strain>
    </source>
</reference>
<evidence type="ECO:0000259" key="1">
    <source>
        <dbReference type="Pfam" id="PF06985"/>
    </source>
</evidence>
<dbReference type="AlphaFoldDB" id="A0A2I1DCS1"/>
<dbReference type="VEuPathDB" id="FungiDB:P168DRAFT_325044"/>
<dbReference type="InterPro" id="IPR052895">
    <property type="entry name" value="HetReg/Transcr_Mod"/>
</dbReference>
<dbReference type="Pfam" id="PF06985">
    <property type="entry name" value="HET"/>
    <property type="match status" value="1"/>
</dbReference>
<proteinExistence type="predicted"/>
<dbReference type="GeneID" id="36548469"/>